<reference evidence="2" key="1">
    <citation type="journal article" date="2019" name="Int. J. Syst. Evol. Microbiol.">
        <title>The Global Catalogue of Microorganisms (GCM) 10K type strain sequencing project: providing services to taxonomists for standard genome sequencing and annotation.</title>
        <authorList>
            <consortium name="The Broad Institute Genomics Platform"/>
            <consortium name="The Broad Institute Genome Sequencing Center for Infectious Disease"/>
            <person name="Wu L."/>
            <person name="Ma J."/>
        </authorList>
    </citation>
    <scope>NUCLEOTIDE SEQUENCE [LARGE SCALE GENOMIC DNA]</scope>
    <source>
        <strain evidence="2">KCTC 32514</strain>
    </source>
</reference>
<name>A0ABW5ZY79_9FLAO</name>
<protein>
    <submittedName>
        <fullName evidence="1">Uncharacterized protein</fullName>
    </submittedName>
</protein>
<proteinExistence type="predicted"/>
<gene>
    <name evidence="1" type="ORF">ACFS29_19775</name>
</gene>
<dbReference type="EMBL" id="JBHUOS010000016">
    <property type="protein sequence ID" value="MFD2917902.1"/>
    <property type="molecule type" value="Genomic_DNA"/>
</dbReference>
<sequence length="113" mass="12495">MRLSHEENLPKGDMVAGGKYEFFVVNVRSGELKGTVSWNNEVSINVNGLKPGSISQKQVFSPKGGIPDTWQWSEKGRSYQLNAYGDDRLAAVVISDYGISVIVTSTSPDSWKW</sequence>
<dbReference type="Proteomes" id="UP001597548">
    <property type="component" value="Unassembled WGS sequence"/>
</dbReference>
<dbReference type="RefSeq" id="WP_194506882.1">
    <property type="nucleotide sequence ID" value="NZ_JADILU010000002.1"/>
</dbReference>
<evidence type="ECO:0000313" key="1">
    <source>
        <dbReference type="EMBL" id="MFD2917902.1"/>
    </source>
</evidence>
<accession>A0ABW5ZY79</accession>
<organism evidence="1 2">
    <name type="scientific">Psychroserpens luteus</name>
    <dbReference type="NCBI Taxonomy" id="1434066"/>
    <lineage>
        <taxon>Bacteria</taxon>
        <taxon>Pseudomonadati</taxon>
        <taxon>Bacteroidota</taxon>
        <taxon>Flavobacteriia</taxon>
        <taxon>Flavobacteriales</taxon>
        <taxon>Flavobacteriaceae</taxon>
        <taxon>Psychroserpens</taxon>
    </lineage>
</organism>
<evidence type="ECO:0000313" key="2">
    <source>
        <dbReference type="Proteomes" id="UP001597548"/>
    </source>
</evidence>
<comment type="caution">
    <text evidence="1">The sequence shown here is derived from an EMBL/GenBank/DDBJ whole genome shotgun (WGS) entry which is preliminary data.</text>
</comment>
<keyword evidence="2" id="KW-1185">Reference proteome</keyword>